<dbReference type="EMBL" id="LASV01000417">
    <property type="protein sequence ID" value="KKA18810.1"/>
    <property type="molecule type" value="Genomic_DNA"/>
</dbReference>
<proteinExistence type="predicted"/>
<sequence>MAASWFCPPDQKSLYQVVESFKSTKRTIRELREELEALSQALDALQQVTADNEATLVALKLPLLRCGIFGGGDITNLKITLAGYKATISIALRGATFRQAAVTINVLNEYKQMIAEATSDLQDHLQEMEERVKTLQLPDGPVQNTDILELREIKEEKESTEQFLVICAQVSNYIEGIPPRLPRDSHADGRILLEHETAAGSDPHRAQKMTGTILADFKSRLATNSAELKARLKEPNDRLKALSQQGVEISNEGAAELKYIKEEKDSVAQCLAICADTCNLAESARTNEFEDIVSADNSHQLVV</sequence>
<feature type="coiled-coil region" evidence="1">
    <location>
        <begin position="21"/>
        <end position="48"/>
    </location>
</feature>
<reference evidence="3 4" key="1">
    <citation type="submission" date="2015-04" db="EMBL/GenBank/DDBJ databases">
        <authorList>
            <person name="Heijne W.H."/>
            <person name="Fedorova N.D."/>
            <person name="Nierman W.C."/>
            <person name="Vollebregt A.W."/>
            <person name="Zhao Z."/>
            <person name="Wu L."/>
            <person name="Kumar M."/>
            <person name="Stam H."/>
            <person name="van den Berg M.A."/>
            <person name="Pel H.J."/>
        </authorList>
    </citation>
    <scope>NUCLEOTIDE SEQUENCE [LARGE SCALE GENOMIC DNA]</scope>
    <source>
        <strain evidence="3 4">CBS 393.64</strain>
    </source>
</reference>
<dbReference type="GeneID" id="25319506"/>
<dbReference type="Pfam" id="PF17111">
    <property type="entry name" value="PigL_N"/>
    <property type="match status" value="3"/>
</dbReference>
<evidence type="ECO:0000313" key="3">
    <source>
        <dbReference type="EMBL" id="KKA18810.1"/>
    </source>
</evidence>
<organism evidence="3 4">
    <name type="scientific">Rasamsonia emersonii (strain ATCC 16479 / CBS 393.64 / IMI 116815)</name>
    <dbReference type="NCBI Taxonomy" id="1408163"/>
    <lineage>
        <taxon>Eukaryota</taxon>
        <taxon>Fungi</taxon>
        <taxon>Dikarya</taxon>
        <taxon>Ascomycota</taxon>
        <taxon>Pezizomycotina</taxon>
        <taxon>Eurotiomycetes</taxon>
        <taxon>Eurotiomycetidae</taxon>
        <taxon>Eurotiales</taxon>
        <taxon>Trichocomaceae</taxon>
        <taxon>Rasamsonia</taxon>
    </lineage>
</organism>
<feature type="domain" description="Azaphilone pigments biosynthesis cluster protein L N-terminal" evidence="2">
    <location>
        <begin position="205"/>
        <end position="275"/>
    </location>
</feature>
<dbReference type="RefSeq" id="XP_013325422.1">
    <property type="nucleotide sequence ID" value="XM_013469968.1"/>
</dbReference>
<feature type="domain" description="Azaphilone pigments biosynthesis cluster protein L N-terminal" evidence="2">
    <location>
        <begin position="71"/>
        <end position="168"/>
    </location>
</feature>
<evidence type="ECO:0000256" key="1">
    <source>
        <dbReference type="SAM" id="Coils"/>
    </source>
</evidence>
<dbReference type="AlphaFoldDB" id="A0A0F4YL29"/>
<keyword evidence="4" id="KW-1185">Reference proteome</keyword>
<evidence type="ECO:0000259" key="2">
    <source>
        <dbReference type="Pfam" id="PF17111"/>
    </source>
</evidence>
<gene>
    <name evidence="3" type="ORF">T310_7230</name>
</gene>
<comment type="caution">
    <text evidence="3">The sequence shown here is derived from an EMBL/GenBank/DDBJ whole genome shotgun (WGS) entry which is preliminary data.</text>
</comment>
<dbReference type="InterPro" id="IPR031348">
    <property type="entry name" value="PigL_N"/>
</dbReference>
<evidence type="ECO:0000313" key="4">
    <source>
        <dbReference type="Proteomes" id="UP000053958"/>
    </source>
</evidence>
<dbReference type="OrthoDB" id="5068804at2759"/>
<keyword evidence="1" id="KW-0175">Coiled coil</keyword>
<name>A0A0F4YL29_RASE3</name>
<dbReference type="Proteomes" id="UP000053958">
    <property type="component" value="Unassembled WGS sequence"/>
</dbReference>
<feature type="domain" description="Azaphilone pigments biosynthesis cluster protein L N-terminal" evidence="2">
    <location>
        <begin position="12"/>
        <end position="67"/>
    </location>
</feature>
<protein>
    <recommendedName>
        <fullName evidence="2">Azaphilone pigments biosynthesis cluster protein L N-terminal domain-containing protein</fullName>
    </recommendedName>
</protein>
<accession>A0A0F4YL29</accession>